<evidence type="ECO:0000259" key="6">
    <source>
        <dbReference type="PROSITE" id="PS50835"/>
    </source>
</evidence>
<organism evidence="7 8">
    <name type="scientific">Oncorhynchus kisutch</name>
    <name type="common">Coho salmon</name>
    <name type="synonym">Salmo kisutch</name>
    <dbReference type="NCBI Taxonomy" id="8019"/>
    <lineage>
        <taxon>Eukaryota</taxon>
        <taxon>Metazoa</taxon>
        <taxon>Chordata</taxon>
        <taxon>Craniata</taxon>
        <taxon>Vertebrata</taxon>
        <taxon>Euteleostomi</taxon>
        <taxon>Actinopterygii</taxon>
        <taxon>Neopterygii</taxon>
        <taxon>Teleostei</taxon>
        <taxon>Protacanthopterygii</taxon>
        <taxon>Salmoniformes</taxon>
        <taxon>Salmonidae</taxon>
        <taxon>Salmoninae</taxon>
        <taxon>Oncorhynchus</taxon>
    </lineage>
</organism>
<evidence type="ECO:0000313" key="8">
    <source>
        <dbReference type="Proteomes" id="UP000694557"/>
    </source>
</evidence>
<accession>A0A8C7DYQ6</accession>
<dbReference type="Gene3D" id="2.60.40.10">
    <property type="entry name" value="Immunoglobulins"/>
    <property type="match status" value="1"/>
</dbReference>
<dbReference type="InterPro" id="IPR036179">
    <property type="entry name" value="Ig-like_dom_sf"/>
</dbReference>
<evidence type="ECO:0000256" key="1">
    <source>
        <dbReference type="ARBA" id="ARBA00006692"/>
    </source>
</evidence>
<comment type="similarity">
    <text evidence="1">Belongs to the protein kinase superfamily. CAMK Ser/Thr protein kinase family.</text>
</comment>
<evidence type="ECO:0000256" key="2">
    <source>
        <dbReference type="ARBA" id="ARBA00022737"/>
    </source>
</evidence>
<dbReference type="Ensembl" id="ENSOKIT00005023622.1">
    <property type="protein sequence ID" value="ENSOKIP00005022239.1"/>
    <property type="gene ID" value="ENSOKIG00005009764.1"/>
</dbReference>
<dbReference type="GeneTree" id="ENSGT00940000163418"/>
<keyword evidence="4" id="KW-0067">ATP-binding</keyword>
<dbReference type="PROSITE" id="PS50835">
    <property type="entry name" value="IG_LIKE"/>
    <property type="match status" value="1"/>
</dbReference>
<protein>
    <recommendedName>
        <fullName evidence="6">Ig-like domain-containing protein</fullName>
    </recommendedName>
</protein>
<dbReference type="Proteomes" id="UP000694557">
    <property type="component" value="Unassembled WGS sequence"/>
</dbReference>
<proteinExistence type="inferred from homology"/>
<reference evidence="7" key="2">
    <citation type="submission" date="2025-09" db="UniProtKB">
        <authorList>
            <consortium name="Ensembl"/>
        </authorList>
    </citation>
    <scope>IDENTIFICATION</scope>
</reference>
<dbReference type="InterPro" id="IPR013098">
    <property type="entry name" value="Ig_I-set"/>
</dbReference>
<feature type="domain" description="Ig-like" evidence="6">
    <location>
        <begin position="20"/>
        <end position="109"/>
    </location>
</feature>
<dbReference type="GO" id="GO:0005524">
    <property type="term" value="F:ATP binding"/>
    <property type="evidence" value="ECO:0007669"/>
    <property type="project" value="UniProtKB-KW"/>
</dbReference>
<dbReference type="SMART" id="SM00409">
    <property type="entry name" value="IG"/>
    <property type="match status" value="1"/>
</dbReference>
<dbReference type="PANTHER" id="PTHR47633:SF4">
    <property type="entry name" value="MYOPALLADIN ISOFORM X1"/>
    <property type="match status" value="1"/>
</dbReference>
<evidence type="ECO:0000313" key="7">
    <source>
        <dbReference type="Ensembl" id="ENSOKIP00005022239.1"/>
    </source>
</evidence>
<keyword evidence="5" id="KW-0393">Immunoglobulin domain</keyword>
<name>A0A8C7DYQ6_ONCKI</name>
<evidence type="ECO:0000256" key="4">
    <source>
        <dbReference type="ARBA" id="ARBA00022840"/>
    </source>
</evidence>
<keyword evidence="8" id="KW-1185">Reference proteome</keyword>
<dbReference type="InterPro" id="IPR003599">
    <property type="entry name" value="Ig_sub"/>
</dbReference>
<reference evidence="7" key="1">
    <citation type="submission" date="2025-08" db="UniProtKB">
        <authorList>
            <consortium name="Ensembl"/>
        </authorList>
    </citation>
    <scope>IDENTIFICATION</scope>
</reference>
<dbReference type="Pfam" id="PF07679">
    <property type="entry name" value="I-set"/>
    <property type="match status" value="1"/>
</dbReference>
<dbReference type="SUPFAM" id="SSF48726">
    <property type="entry name" value="Immunoglobulin"/>
    <property type="match status" value="1"/>
</dbReference>
<dbReference type="AlphaFoldDB" id="A0A8C7DYQ6"/>
<keyword evidence="2" id="KW-0677">Repeat</keyword>
<dbReference type="InterPro" id="IPR007110">
    <property type="entry name" value="Ig-like_dom"/>
</dbReference>
<evidence type="ECO:0000256" key="5">
    <source>
        <dbReference type="ARBA" id="ARBA00023319"/>
    </source>
</evidence>
<dbReference type="PANTHER" id="PTHR47633">
    <property type="entry name" value="IMMUNOGLOBULIN"/>
    <property type="match status" value="1"/>
</dbReference>
<keyword evidence="3" id="KW-0547">Nucleotide-binding</keyword>
<dbReference type="FunFam" id="2.60.40.10:FF:000145">
    <property type="entry name" value="Myosin light chain kinase, smooth muscle"/>
    <property type="match status" value="1"/>
</dbReference>
<dbReference type="InterPro" id="IPR013783">
    <property type="entry name" value="Ig-like_fold"/>
</dbReference>
<evidence type="ECO:0000256" key="3">
    <source>
        <dbReference type="ARBA" id="ARBA00022741"/>
    </source>
</evidence>
<sequence>MDFGGPETTKIVDTRFKEPPAFQVTMNDQAVIEGQEVTMSVRLNGQPKPMLYWLRDRETIKTDLRHTMRETKDGTFEMTINSAQKSDTGVYTCKIINEYGTKQCACKLEVKGTVQQGCLF</sequence>